<dbReference type="AlphaFoldDB" id="A0A1H6TUD7"/>
<accession>A0A1H6TUD7</accession>
<gene>
    <name evidence="5" type="ORF">SAMN05421831_11089</name>
</gene>
<dbReference type="InterPro" id="IPR041614">
    <property type="entry name" value="DprA_WH"/>
</dbReference>
<keyword evidence="6" id="KW-1185">Reference proteome</keyword>
<evidence type="ECO:0000313" key="6">
    <source>
        <dbReference type="Proteomes" id="UP000242999"/>
    </source>
</evidence>
<dbReference type="Gene3D" id="3.40.50.450">
    <property type="match status" value="1"/>
</dbReference>
<organism evidence="5 6">
    <name type="scientific">Allopseudospirillum japonicum</name>
    <dbReference type="NCBI Taxonomy" id="64971"/>
    <lineage>
        <taxon>Bacteria</taxon>
        <taxon>Pseudomonadati</taxon>
        <taxon>Pseudomonadota</taxon>
        <taxon>Gammaproteobacteria</taxon>
        <taxon>Oceanospirillales</taxon>
        <taxon>Oceanospirillaceae</taxon>
        <taxon>Allopseudospirillum</taxon>
    </lineage>
</organism>
<evidence type="ECO:0000259" key="4">
    <source>
        <dbReference type="Pfam" id="PF17782"/>
    </source>
</evidence>
<feature type="domain" description="DprA winged helix" evidence="4">
    <location>
        <begin position="380"/>
        <end position="438"/>
    </location>
</feature>
<dbReference type="OrthoDB" id="9785707at2"/>
<evidence type="ECO:0000256" key="2">
    <source>
        <dbReference type="SAM" id="MobiDB-lite"/>
    </source>
</evidence>
<protein>
    <submittedName>
        <fullName evidence="5">DNA processing protein</fullName>
    </submittedName>
</protein>
<dbReference type="InterPro" id="IPR057666">
    <property type="entry name" value="DrpA_SLOG"/>
</dbReference>
<evidence type="ECO:0000256" key="1">
    <source>
        <dbReference type="ARBA" id="ARBA00006525"/>
    </source>
</evidence>
<dbReference type="Pfam" id="PF02481">
    <property type="entry name" value="DNA_processg_A"/>
    <property type="match status" value="1"/>
</dbReference>
<dbReference type="Proteomes" id="UP000242999">
    <property type="component" value="Unassembled WGS sequence"/>
</dbReference>
<dbReference type="NCBIfam" id="TIGR00732">
    <property type="entry name" value="dprA"/>
    <property type="match status" value="1"/>
</dbReference>
<reference evidence="6" key="1">
    <citation type="submission" date="2016-10" db="EMBL/GenBank/DDBJ databases">
        <authorList>
            <person name="Varghese N."/>
            <person name="Submissions S."/>
        </authorList>
    </citation>
    <scope>NUCLEOTIDE SEQUENCE [LARGE SCALE GENOMIC DNA]</scope>
    <source>
        <strain evidence="6">DSM 7165</strain>
    </source>
</reference>
<feature type="compositionally biased region" description="Basic and acidic residues" evidence="2">
    <location>
        <begin position="371"/>
        <end position="387"/>
    </location>
</feature>
<evidence type="ECO:0000313" key="5">
    <source>
        <dbReference type="EMBL" id="SEI79352.1"/>
    </source>
</evidence>
<dbReference type="PANTHER" id="PTHR43022:SF1">
    <property type="entry name" value="PROTEIN SMF"/>
    <property type="match status" value="1"/>
</dbReference>
<proteinExistence type="inferred from homology"/>
<dbReference type="SUPFAM" id="SSF102405">
    <property type="entry name" value="MCP/YpsA-like"/>
    <property type="match status" value="1"/>
</dbReference>
<dbReference type="InterPro" id="IPR003488">
    <property type="entry name" value="DprA"/>
</dbReference>
<dbReference type="Pfam" id="PF17782">
    <property type="entry name" value="WHD_DprA"/>
    <property type="match status" value="1"/>
</dbReference>
<dbReference type="PANTHER" id="PTHR43022">
    <property type="entry name" value="PROTEIN SMF"/>
    <property type="match status" value="1"/>
</dbReference>
<dbReference type="Gene3D" id="1.10.10.10">
    <property type="entry name" value="Winged helix-like DNA-binding domain superfamily/Winged helix DNA-binding domain"/>
    <property type="match status" value="1"/>
</dbReference>
<comment type="similarity">
    <text evidence="1">Belongs to the DprA/Smf family.</text>
</comment>
<dbReference type="InterPro" id="IPR036388">
    <property type="entry name" value="WH-like_DNA-bd_sf"/>
</dbReference>
<name>A0A1H6TUD7_9GAMM</name>
<feature type="region of interest" description="Disordered" evidence="2">
    <location>
        <begin position="365"/>
        <end position="389"/>
    </location>
</feature>
<dbReference type="STRING" id="64971.SAMN05421831_11089"/>
<sequence>MCTQASWQTQFELSTETQLTRAAYEEREWISSLCLLATPKLGSRTLIRALHQFGNAYLALQAIAAQTQNFTYQGRISPQDQQALQAAAKDWRTSPYAPQIEHHLQWLAQASREIPRSILTPQSQDYPSLLLEISDPPPVLFVQGQVSYLHLPQLAMVGSRNPTAEGERNAFAFARYMAEGGFTITSGLALGIDAAAHQGALQASGYTLAVLACGLDKIYPSVHQKLAQQIARQGALISEWPLKTPPLAKHFPRRNRIISGLSLGTLVVEAAPRSGSLISARMALEQNREVFAIPGSIHNVHSRGCHQLIRDGATLVETAADIIQALQSSLQREWLLNPQATLASTARPLHNSPLDQTTASLGTSVTAQKSAKLEAPPESHARQKDPPSEELSALLGYLGSAPQPLDLLVERTQWPVTQLQEHLLLLELEGWVQHVPGGYIRCR</sequence>
<dbReference type="EMBL" id="FNYH01000010">
    <property type="protein sequence ID" value="SEI79352.1"/>
    <property type="molecule type" value="Genomic_DNA"/>
</dbReference>
<dbReference type="RefSeq" id="WP_093311165.1">
    <property type="nucleotide sequence ID" value="NZ_FNYH01000010.1"/>
</dbReference>
<dbReference type="GO" id="GO:0009294">
    <property type="term" value="P:DNA-mediated transformation"/>
    <property type="evidence" value="ECO:0007669"/>
    <property type="project" value="InterPro"/>
</dbReference>
<evidence type="ECO:0000259" key="3">
    <source>
        <dbReference type="Pfam" id="PF02481"/>
    </source>
</evidence>
<feature type="domain" description="Smf/DprA SLOG" evidence="3">
    <location>
        <begin position="118"/>
        <end position="326"/>
    </location>
</feature>